<evidence type="ECO:0000313" key="2">
    <source>
        <dbReference type="EMBL" id="GGC90216.1"/>
    </source>
</evidence>
<dbReference type="EMBL" id="BMED01000005">
    <property type="protein sequence ID" value="GGC90216.1"/>
    <property type="molecule type" value="Genomic_DNA"/>
</dbReference>
<dbReference type="InterPro" id="IPR012312">
    <property type="entry name" value="Hemerythrin-like"/>
</dbReference>
<evidence type="ECO:0000259" key="1">
    <source>
        <dbReference type="Pfam" id="PF01814"/>
    </source>
</evidence>
<proteinExistence type="predicted"/>
<accession>A0A916XPR3</accession>
<comment type="caution">
    <text evidence="2">The sequence shown here is derived from an EMBL/GenBank/DDBJ whole genome shotgun (WGS) entry which is preliminary data.</text>
</comment>
<reference evidence="2" key="1">
    <citation type="journal article" date="2014" name="Int. J. Syst. Evol. Microbiol.">
        <title>Complete genome sequence of Corynebacterium casei LMG S-19264T (=DSM 44701T), isolated from a smear-ripened cheese.</title>
        <authorList>
            <consortium name="US DOE Joint Genome Institute (JGI-PGF)"/>
            <person name="Walter F."/>
            <person name="Albersmeier A."/>
            <person name="Kalinowski J."/>
            <person name="Ruckert C."/>
        </authorList>
    </citation>
    <scope>NUCLEOTIDE SEQUENCE</scope>
    <source>
        <strain evidence="2">CGMCC 1.10998</strain>
    </source>
</reference>
<gene>
    <name evidence="2" type="ORF">GCM10011396_41760</name>
</gene>
<evidence type="ECO:0000313" key="3">
    <source>
        <dbReference type="Proteomes" id="UP000637423"/>
    </source>
</evidence>
<sequence length="165" mass="18310">MVFTPVRSFRKPMADLVHRTMIATLSSSIMDTKKFRHDHSDILAHIHALRMLVKLGIASNAAAIAKQIITISSTIKLHLAVEDKVVYPAFAASKDPAMAATGARFQSEMGEISADYMAFAGAWNTSDKIASAPEQFREQANRIFKALFERTQRENEELYPALATL</sequence>
<protein>
    <recommendedName>
        <fullName evidence="1">Hemerythrin-like domain-containing protein</fullName>
    </recommendedName>
</protein>
<organism evidence="2 3">
    <name type="scientific">Undibacterium terreum</name>
    <dbReference type="NCBI Taxonomy" id="1224302"/>
    <lineage>
        <taxon>Bacteria</taxon>
        <taxon>Pseudomonadati</taxon>
        <taxon>Pseudomonadota</taxon>
        <taxon>Betaproteobacteria</taxon>
        <taxon>Burkholderiales</taxon>
        <taxon>Oxalobacteraceae</taxon>
        <taxon>Undibacterium</taxon>
    </lineage>
</organism>
<dbReference type="Gene3D" id="1.20.120.520">
    <property type="entry name" value="nmb1532 protein domain like"/>
    <property type="match status" value="1"/>
</dbReference>
<dbReference type="AlphaFoldDB" id="A0A916XPR3"/>
<name>A0A916XPR3_9BURK</name>
<dbReference type="Pfam" id="PF01814">
    <property type="entry name" value="Hemerythrin"/>
    <property type="match status" value="1"/>
</dbReference>
<reference evidence="2" key="2">
    <citation type="submission" date="2020-09" db="EMBL/GenBank/DDBJ databases">
        <authorList>
            <person name="Sun Q."/>
            <person name="Zhou Y."/>
        </authorList>
    </citation>
    <scope>NUCLEOTIDE SEQUENCE</scope>
    <source>
        <strain evidence="2">CGMCC 1.10998</strain>
    </source>
</reference>
<keyword evidence="3" id="KW-1185">Reference proteome</keyword>
<feature type="domain" description="Hemerythrin-like" evidence="1">
    <location>
        <begin position="33"/>
        <end position="162"/>
    </location>
</feature>
<dbReference type="Proteomes" id="UP000637423">
    <property type="component" value="Unassembled WGS sequence"/>
</dbReference>